<evidence type="ECO:0000256" key="3">
    <source>
        <dbReference type="ARBA" id="ARBA00022449"/>
    </source>
</evidence>
<dbReference type="NCBIfam" id="TIGR00797">
    <property type="entry name" value="matE"/>
    <property type="match status" value="1"/>
</dbReference>
<reference evidence="12" key="1">
    <citation type="submission" date="2016-11" db="EMBL/GenBank/DDBJ databases">
        <authorList>
            <person name="Varghese N."/>
            <person name="Submissions S."/>
        </authorList>
    </citation>
    <scope>NUCLEOTIDE SEQUENCE [LARGE SCALE GENOMIC DNA]</scope>
    <source>
        <strain evidence="12">CGMCC 1.8995</strain>
    </source>
</reference>
<evidence type="ECO:0000256" key="2">
    <source>
        <dbReference type="ARBA" id="ARBA00022448"/>
    </source>
</evidence>
<dbReference type="STRING" id="634436.SAMN05216361_0514"/>
<keyword evidence="5 10" id="KW-0812">Transmembrane</keyword>
<feature type="transmembrane region" description="Helical" evidence="10">
    <location>
        <begin position="132"/>
        <end position="153"/>
    </location>
</feature>
<dbReference type="GO" id="GO:0042910">
    <property type="term" value="F:xenobiotic transmembrane transporter activity"/>
    <property type="evidence" value="ECO:0007669"/>
    <property type="project" value="InterPro"/>
</dbReference>
<dbReference type="PANTHER" id="PTHR43298">
    <property type="entry name" value="MULTIDRUG RESISTANCE PROTEIN NORM-RELATED"/>
    <property type="match status" value="1"/>
</dbReference>
<evidence type="ECO:0000256" key="4">
    <source>
        <dbReference type="ARBA" id="ARBA00022475"/>
    </source>
</evidence>
<comment type="subcellular location">
    <subcellularLocation>
        <location evidence="1">Cell inner membrane</location>
        <topology evidence="1">Multi-pass membrane protein</topology>
    </subcellularLocation>
</comment>
<dbReference type="GO" id="GO:0005886">
    <property type="term" value="C:plasma membrane"/>
    <property type="evidence" value="ECO:0007669"/>
    <property type="project" value="UniProtKB-SubCell"/>
</dbReference>
<dbReference type="RefSeq" id="WP_073317337.1">
    <property type="nucleotide sequence ID" value="NZ_FQWD01000001.1"/>
</dbReference>
<feature type="transmembrane region" description="Helical" evidence="10">
    <location>
        <begin position="191"/>
        <end position="211"/>
    </location>
</feature>
<keyword evidence="3" id="KW-0050">Antiport</keyword>
<keyword evidence="6 10" id="KW-1133">Transmembrane helix</keyword>
<keyword evidence="4" id="KW-1003">Cell membrane</keyword>
<evidence type="ECO:0000256" key="6">
    <source>
        <dbReference type="ARBA" id="ARBA00022989"/>
    </source>
</evidence>
<feature type="transmembrane region" description="Helical" evidence="10">
    <location>
        <begin position="241"/>
        <end position="263"/>
    </location>
</feature>
<proteinExistence type="predicted"/>
<evidence type="ECO:0000313" key="11">
    <source>
        <dbReference type="EMBL" id="SHF82035.1"/>
    </source>
</evidence>
<dbReference type="InterPro" id="IPR048279">
    <property type="entry name" value="MdtK-like"/>
</dbReference>
<evidence type="ECO:0000256" key="1">
    <source>
        <dbReference type="ARBA" id="ARBA00004429"/>
    </source>
</evidence>
<keyword evidence="2" id="KW-0813">Transport</keyword>
<protein>
    <recommendedName>
        <fullName evidence="9">Multidrug-efflux transporter</fullName>
    </recommendedName>
</protein>
<evidence type="ECO:0000313" key="12">
    <source>
        <dbReference type="Proteomes" id="UP000184520"/>
    </source>
</evidence>
<evidence type="ECO:0000256" key="7">
    <source>
        <dbReference type="ARBA" id="ARBA00023065"/>
    </source>
</evidence>
<feature type="transmembrane region" description="Helical" evidence="10">
    <location>
        <begin position="349"/>
        <end position="372"/>
    </location>
</feature>
<keyword evidence="8 10" id="KW-0472">Membrane</keyword>
<sequence length="454" mass="49119">MEDLTQGSIPKHLIKLAVPMAIGMLVHTLYLMIDLYFVGQLGEHALAGVSAAANISMFVLALTQMLNIGTATLISHAVGRKDQHDANKVFNQSLTLSAVMAALVLIAGIAMTQPYMNTMSLDPQVQILGANYLYWFLPGLALQFAIVAMTAAMRGTGIVKPAMQVQMLSLLVNIVLTPILIHGWLTGYAMGVAGAGLASTLSALFATLLLWRYFSRMTQYLSVNRQHLAPHPSTWQRLFKIGFPAGAEFFLMFTYMALVYWAIQRFGASATAGFGIGSRMMQALLLPAMAVAFALPAVAGQNFGAQLPHRVKDAFRHAVGICCALMLALTLFCVWQPGVFLDAFSNDAAVLAVSAGFLGIVCFNFVPSGVIFSCSGIFQGVGNTWPSLWSSATRLVTFAVPLMWLTAQPDFYIEQVWYLSVTTVCVQSALSLFLVRRVLRPLQPDTSSIPTSAS</sequence>
<keyword evidence="7" id="KW-0406">Ion transport</keyword>
<name>A0A1M5ERZ6_9ALTE</name>
<feature type="transmembrane region" description="Helical" evidence="10">
    <location>
        <begin position="89"/>
        <end position="112"/>
    </location>
</feature>
<dbReference type="Proteomes" id="UP000184520">
    <property type="component" value="Unassembled WGS sequence"/>
</dbReference>
<feature type="transmembrane region" description="Helical" evidence="10">
    <location>
        <begin position="45"/>
        <end position="68"/>
    </location>
</feature>
<gene>
    <name evidence="11" type="ORF">SAMN05216361_0514</name>
</gene>
<feature type="transmembrane region" description="Helical" evidence="10">
    <location>
        <begin position="165"/>
        <end position="185"/>
    </location>
</feature>
<dbReference type="InterPro" id="IPR050222">
    <property type="entry name" value="MATE_MdtK"/>
</dbReference>
<dbReference type="AlphaFoldDB" id="A0A1M5ERZ6"/>
<organism evidence="11 12">
    <name type="scientific">Marisediminitalea aggregata</name>
    <dbReference type="NCBI Taxonomy" id="634436"/>
    <lineage>
        <taxon>Bacteria</taxon>
        <taxon>Pseudomonadati</taxon>
        <taxon>Pseudomonadota</taxon>
        <taxon>Gammaproteobacteria</taxon>
        <taxon>Alteromonadales</taxon>
        <taxon>Alteromonadaceae</taxon>
        <taxon>Marisediminitalea</taxon>
    </lineage>
</organism>
<dbReference type="PIRSF" id="PIRSF006603">
    <property type="entry name" value="DinF"/>
    <property type="match status" value="1"/>
</dbReference>
<dbReference type="OrthoDB" id="9806302at2"/>
<accession>A0A1M5ERZ6</accession>
<evidence type="ECO:0000256" key="5">
    <source>
        <dbReference type="ARBA" id="ARBA00022692"/>
    </source>
</evidence>
<evidence type="ECO:0000256" key="9">
    <source>
        <dbReference type="ARBA" id="ARBA00031636"/>
    </source>
</evidence>
<dbReference type="EMBL" id="FQWD01000001">
    <property type="protein sequence ID" value="SHF82035.1"/>
    <property type="molecule type" value="Genomic_DNA"/>
</dbReference>
<feature type="transmembrane region" description="Helical" evidence="10">
    <location>
        <begin position="317"/>
        <end position="337"/>
    </location>
</feature>
<dbReference type="GO" id="GO:0015297">
    <property type="term" value="F:antiporter activity"/>
    <property type="evidence" value="ECO:0007669"/>
    <property type="project" value="UniProtKB-KW"/>
</dbReference>
<dbReference type="Pfam" id="PF01554">
    <property type="entry name" value="MatE"/>
    <property type="match status" value="2"/>
</dbReference>
<dbReference type="GO" id="GO:0006811">
    <property type="term" value="P:monoatomic ion transport"/>
    <property type="evidence" value="ECO:0007669"/>
    <property type="project" value="UniProtKB-KW"/>
</dbReference>
<feature type="transmembrane region" description="Helical" evidence="10">
    <location>
        <begin position="384"/>
        <end position="404"/>
    </location>
</feature>
<dbReference type="CDD" id="cd13141">
    <property type="entry name" value="MATE_like_13"/>
    <property type="match status" value="1"/>
</dbReference>
<evidence type="ECO:0000256" key="8">
    <source>
        <dbReference type="ARBA" id="ARBA00023136"/>
    </source>
</evidence>
<feature type="transmembrane region" description="Helical" evidence="10">
    <location>
        <begin position="283"/>
        <end position="305"/>
    </location>
</feature>
<keyword evidence="12" id="KW-1185">Reference proteome</keyword>
<dbReference type="PANTHER" id="PTHR43298:SF2">
    <property type="entry name" value="FMN_FAD EXPORTER YEEO-RELATED"/>
    <property type="match status" value="1"/>
</dbReference>
<feature type="transmembrane region" description="Helical" evidence="10">
    <location>
        <begin position="416"/>
        <end position="435"/>
    </location>
</feature>
<dbReference type="InterPro" id="IPR002528">
    <property type="entry name" value="MATE_fam"/>
</dbReference>
<feature type="transmembrane region" description="Helical" evidence="10">
    <location>
        <begin position="12"/>
        <end position="33"/>
    </location>
</feature>
<evidence type="ECO:0000256" key="10">
    <source>
        <dbReference type="SAM" id="Phobius"/>
    </source>
</evidence>